<protein>
    <submittedName>
        <fullName evidence="3">Uncharacterized protein</fullName>
    </submittedName>
</protein>
<evidence type="ECO:0000256" key="2">
    <source>
        <dbReference type="SAM" id="Phobius"/>
    </source>
</evidence>
<name>A0ABV5XGG1_9NOCA</name>
<feature type="region of interest" description="Disordered" evidence="1">
    <location>
        <begin position="153"/>
        <end position="196"/>
    </location>
</feature>
<sequence length="214" mass="22701">MSESDPQSTSREVVKNYTRARKFPQLLGMTPDGKKLPGGPYSYTQFVGAGLVALVLWKTPGIWATGSLIRNVFVFLALVGVTAWGLGKLPIGGRNPLSMVAGVSKALGSPAQAPKVSGPSPRRPRVHALAGMVTLVPVPSLAAHPLVEHITEARPVRMEPEPASIPVQDHTPERRRVSPPSIPRPPLATQPAASTSVQRLVAMAAASHNTREKA</sequence>
<feature type="transmembrane region" description="Helical" evidence="2">
    <location>
        <begin position="40"/>
        <end position="57"/>
    </location>
</feature>
<accession>A0ABV5XGG1</accession>
<proteinExistence type="predicted"/>
<organism evidence="3 4">
    <name type="scientific">Rhodococcus baikonurensis</name>
    <dbReference type="NCBI Taxonomy" id="172041"/>
    <lineage>
        <taxon>Bacteria</taxon>
        <taxon>Bacillati</taxon>
        <taxon>Actinomycetota</taxon>
        <taxon>Actinomycetes</taxon>
        <taxon>Mycobacteriales</taxon>
        <taxon>Nocardiaceae</taxon>
        <taxon>Rhodococcus</taxon>
        <taxon>Rhodococcus erythropolis group</taxon>
    </lineage>
</organism>
<gene>
    <name evidence="3" type="ORF">ACFFQ6_17365</name>
</gene>
<keyword evidence="4" id="KW-1185">Reference proteome</keyword>
<keyword evidence="2" id="KW-0472">Membrane</keyword>
<evidence type="ECO:0000313" key="3">
    <source>
        <dbReference type="EMBL" id="MFB9781461.1"/>
    </source>
</evidence>
<comment type="caution">
    <text evidence="3">The sequence shown here is derived from an EMBL/GenBank/DDBJ whole genome shotgun (WGS) entry which is preliminary data.</text>
</comment>
<reference evidence="3 4" key="1">
    <citation type="submission" date="2024-09" db="EMBL/GenBank/DDBJ databases">
        <authorList>
            <person name="Sun Q."/>
            <person name="Mori K."/>
        </authorList>
    </citation>
    <scope>NUCLEOTIDE SEQUENCE [LARGE SCALE GENOMIC DNA]</scope>
    <source>
        <strain evidence="3 4">JCM 11411</strain>
    </source>
</reference>
<keyword evidence="2" id="KW-0812">Transmembrane</keyword>
<evidence type="ECO:0000256" key="1">
    <source>
        <dbReference type="SAM" id="MobiDB-lite"/>
    </source>
</evidence>
<dbReference type="EMBL" id="JBHMAS010000048">
    <property type="protein sequence ID" value="MFB9781461.1"/>
    <property type="molecule type" value="Genomic_DNA"/>
</dbReference>
<dbReference type="Proteomes" id="UP001589587">
    <property type="component" value="Unassembled WGS sequence"/>
</dbReference>
<keyword evidence="2" id="KW-1133">Transmembrane helix</keyword>
<dbReference type="RefSeq" id="WP_052959883.1">
    <property type="nucleotide sequence ID" value="NZ_JBHMAS010000048.1"/>
</dbReference>
<feature type="transmembrane region" description="Helical" evidence="2">
    <location>
        <begin position="69"/>
        <end position="87"/>
    </location>
</feature>
<evidence type="ECO:0000313" key="4">
    <source>
        <dbReference type="Proteomes" id="UP001589587"/>
    </source>
</evidence>